<keyword evidence="1" id="KW-0285">Flavoprotein</keyword>
<keyword evidence="4" id="KW-1185">Reference proteome</keyword>
<dbReference type="PANTHER" id="PTHR19384">
    <property type="entry name" value="NITRIC OXIDE SYNTHASE-RELATED"/>
    <property type="match status" value="1"/>
</dbReference>
<proteinExistence type="predicted"/>
<accession>A0A8J5VZ57</accession>
<dbReference type="GO" id="GO:0010181">
    <property type="term" value="F:FMN binding"/>
    <property type="evidence" value="ECO:0007669"/>
    <property type="project" value="InterPro"/>
</dbReference>
<evidence type="ECO:0000259" key="2">
    <source>
        <dbReference type="Pfam" id="PF00258"/>
    </source>
</evidence>
<dbReference type="EMBL" id="JAAALK010000285">
    <property type="protein sequence ID" value="KAG8064743.1"/>
    <property type="molecule type" value="Genomic_DNA"/>
</dbReference>
<sequence length="80" mass="9150">MPAIAVTLIMFGGCRYGDVEPTDTARFYKWFTEHGKEREVWLKDLKYAVFGLGNRLHDHFNKVTKVVDGLAVHIIVSLNI</sequence>
<feature type="domain" description="Flavodoxin-like" evidence="2">
    <location>
        <begin position="10"/>
        <end position="69"/>
    </location>
</feature>
<evidence type="ECO:0000313" key="4">
    <source>
        <dbReference type="Proteomes" id="UP000729402"/>
    </source>
</evidence>
<dbReference type="PANTHER" id="PTHR19384:SF107">
    <property type="entry name" value="NADPH--CYTOCHROME P450 REDUCTASE 1"/>
    <property type="match status" value="1"/>
</dbReference>
<dbReference type="Pfam" id="PF00258">
    <property type="entry name" value="Flavodoxin_1"/>
    <property type="match status" value="1"/>
</dbReference>
<dbReference type="GO" id="GO:0005829">
    <property type="term" value="C:cytosol"/>
    <property type="evidence" value="ECO:0007669"/>
    <property type="project" value="TreeGrafter"/>
</dbReference>
<name>A0A8J5VZ57_ZIZPA</name>
<dbReference type="Proteomes" id="UP000729402">
    <property type="component" value="Unassembled WGS sequence"/>
</dbReference>
<reference evidence="3" key="1">
    <citation type="journal article" date="2021" name="bioRxiv">
        <title>Whole Genome Assembly and Annotation of Northern Wild Rice, Zizania palustris L., Supports a Whole Genome Duplication in the Zizania Genus.</title>
        <authorList>
            <person name="Haas M."/>
            <person name="Kono T."/>
            <person name="Macchietto M."/>
            <person name="Millas R."/>
            <person name="McGilp L."/>
            <person name="Shao M."/>
            <person name="Duquette J."/>
            <person name="Hirsch C.N."/>
            <person name="Kimball J."/>
        </authorList>
    </citation>
    <scope>NUCLEOTIDE SEQUENCE</scope>
    <source>
        <tissue evidence="3">Fresh leaf tissue</tissue>
    </source>
</reference>
<dbReference type="GO" id="GO:0050660">
    <property type="term" value="F:flavin adenine dinucleotide binding"/>
    <property type="evidence" value="ECO:0007669"/>
    <property type="project" value="TreeGrafter"/>
</dbReference>
<dbReference type="OrthoDB" id="1928950at2759"/>
<evidence type="ECO:0000313" key="3">
    <source>
        <dbReference type="EMBL" id="KAG8064743.1"/>
    </source>
</evidence>
<dbReference type="InterPro" id="IPR008254">
    <property type="entry name" value="Flavodoxin/NO_synth"/>
</dbReference>
<comment type="caution">
    <text evidence="3">The sequence shown here is derived from an EMBL/GenBank/DDBJ whole genome shotgun (WGS) entry which is preliminary data.</text>
</comment>
<protein>
    <recommendedName>
        <fullName evidence="2">Flavodoxin-like domain-containing protein</fullName>
    </recommendedName>
</protein>
<dbReference type="AlphaFoldDB" id="A0A8J5VZ57"/>
<dbReference type="GO" id="GO:0003958">
    <property type="term" value="F:NADPH-hemoprotein reductase activity"/>
    <property type="evidence" value="ECO:0007669"/>
    <property type="project" value="TreeGrafter"/>
</dbReference>
<reference evidence="3" key="2">
    <citation type="submission" date="2021-02" db="EMBL/GenBank/DDBJ databases">
        <authorList>
            <person name="Kimball J.A."/>
            <person name="Haas M.W."/>
            <person name="Macchietto M."/>
            <person name="Kono T."/>
            <person name="Duquette J."/>
            <person name="Shao M."/>
        </authorList>
    </citation>
    <scope>NUCLEOTIDE SEQUENCE</scope>
    <source>
        <tissue evidence="3">Fresh leaf tissue</tissue>
    </source>
</reference>
<evidence type="ECO:0000256" key="1">
    <source>
        <dbReference type="ARBA" id="ARBA00022630"/>
    </source>
</evidence>
<gene>
    <name evidence="3" type="ORF">GUJ93_ZPchr0004g40321</name>
</gene>
<organism evidence="3 4">
    <name type="scientific">Zizania palustris</name>
    <name type="common">Northern wild rice</name>
    <dbReference type="NCBI Taxonomy" id="103762"/>
    <lineage>
        <taxon>Eukaryota</taxon>
        <taxon>Viridiplantae</taxon>
        <taxon>Streptophyta</taxon>
        <taxon>Embryophyta</taxon>
        <taxon>Tracheophyta</taxon>
        <taxon>Spermatophyta</taxon>
        <taxon>Magnoliopsida</taxon>
        <taxon>Liliopsida</taxon>
        <taxon>Poales</taxon>
        <taxon>Poaceae</taxon>
        <taxon>BOP clade</taxon>
        <taxon>Oryzoideae</taxon>
        <taxon>Oryzeae</taxon>
        <taxon>Zizaniinae</taxon>
        <taxon>Zizania</taxon>
    </lineage>
</organism>